<organism evidence="3">
    <name type="scientific">Naegleria gruberi</name>
    <name type="common">Amoeba</name>
    <dbReference type="NCBI Taxonomy" id="5762"/>
    <lineage>
        <taxon>Eukaryota</taxon>
        <taxon>Discoba</taxon>
        <taxon>Heterolobosea</taxon>
        <taxon>Tetramitia</taxon>
        <taxon>Eutetramitia</taxon>
        <taxon>Vahlkampfiidae</taxon>
        <taxon>Naegleria</taxon>
    </lineage>
</organism>
<dbReference type="InterPro" id="IPR023352">
    <property type="entry name" value="MAPEG-like_dom_sf"/>
</dbReference>
<dbReference type="InParanoid" id="D2VG21"/>
<feature type="transmembrane region" description="Helical" evidence="1">
    <location>
        <begin position="121"/>
        <end position="147"/>
    </location>
</feature>
<accession>D2VG21</accession>
<evidence type="ECO:0000313" key="2">
    <source>
        <dbReference type="EMBL" id="EFC44189.1"/>
    </source>
</evidence>
<feature type="transmembrane region" description="Helical" evidence="1">
    <location>
        <begin position="90"/>
        <end position="109"/>
    </location>
</feature>
<dbReference type="VEuPathDB" id="AmoebaDB:NAEGRDRAFT_67825"/>
<dbReference type="Proteomes" id="UP000006671">
    <property type="component" value="Unassembled WGS sequence"/>
</dbReference>
<reference evidence="2 3" key="1">
    <citation type="journal article" date="2010" name="Cell">
        <title>The genome of Naegleria gruberi illuminates early eukaryotic versatility.</title>
        <authorList>
            <person name="Fritz-Laylin L.K."/>
            <person name="Prochnik S.E."/>
            <person name="Ginger M.L."/>
            <person name="Dacks J.B."/>
            <person name="Carpenter M.L."/>
            <person name="Field M.C."/>
            <person name="Kuo A."/>
            <person name="Paredez A."/>
            <person name="Chapman J."/>
            <person name="Pham J."/>
            <person name="Shu S."/>
            <person name="Neupane R."/>
            <person name="Cipriano M."/>
            <person name="Mancuso J."/>
            <person name="Tu H."/>
            <person name="Salamov A."/>
            <person name="Lindquist E."/>
            <person name="Shapiro H."/>
            <person name="Lucas S."/>
            <person name="Grigoriev I.V."/>
            <person name="Cande W.Z."/>
            <person name="Fulton C."/>
            <person name="Rokhsar D.S."/>
            <person name="Dawson S.C."/>
        </authorList>
    </citation>
    <scope>NUCLEOTIDE SEQUENCE [LARGE SCALE GENOMIC DNA]</scope>
    <source>
        <strain evidence="2 3">NEG-M</strain>
    </source>
</reference>
<evidence type="ECO:0000313" key="3">
    <source>
        <dbReference type="Proteomes" id="UP000006671"/>
    </source>
</evidence>
<keyword evidence="3" id="KW-1185">Reference proteome</keyword>
<keyword evidence="1" id="KW-0812">Transmembrane</keyword>
<feature type="transmembrane region" description="Helical" evidence="1">
    <location>
        <begin position="22"/>
        <end position="42"/>
    </location>
</feature>
<dbReference type="Gene3D" id="1.20.120.550">
    <property type="entry name" value="Membrane associated eicosanoid/glutathione metabolism-like domain"/>
    <property type="match status" value="1"/>
</dbReference>
<evidence type="ECO:0000256" key="1">
    <source>
        <dbReference type="SAM" id="Phobius"/>
    </source>
</evidence>
<dbReference type="EMBL" id="GG738869">
    <property type="protein sequence ID" value="EFC44189.1"/>
    <property type="molecule type" value="Genomic_DNA"/>
</dbReference>
<gene>
    <name evidence="2" type="ORF">NAEGRDRAFT_67825</name>
</gene>
<sequence>MGLKLSIDAVEEMLIPPPGMRITPVLFTALFCGAFLVLKLIIQDIILFVMKRRSKYLEVEEGEGSSNDAALPMSTFALVQKMQQDDKNSIFTFLIVLIPYLIYSQSSYFNYTYSSIDKQVYWSYTCIANSIFGCLFICIFTILRVVHSIILKVAPKLNIGFWLANHVLSILFILYAISLAFTYHYTFM</sequence>
<proteinExistence type="predicted"/>
<dbReference type="RefSeq" id="XP_002676933.1">
    <property type="nucleotide sequence ID" value="XM_002676887.1"/>
</dbReference>
<keyword evidence="1" id="KW-0472">Membrane</keyword>
<dbReference type="KEGG" id="ngr:NAEGRDRAFT_67825"/>
<feature type="transmembrane region" description="Helical" evidence="1">
    <location>
        <begin position="159"/>
        <end position="185"/>
    </location>
</feature>
<keyword evidence="1" id="KW-1133">Transmembrane helix</keyword>
<dbReference type="GeneID" id="8856734"/>
<dbReference type="AlphaFoldDB" id="D2VG21"/>
<protein>
    <submittedName>
        <fullName evidence="2">Predicted protein</fullName>
    </submittedName>
</protein>
<name>D2VG21_NAEGR</name>